<gene>
    <name evidence="1" type="ORF">PPSIR1_09256</name>
</gene>
<evidence type="ECO:0000313" key="2">
    <source>
        <dbReference type="Proteomes" id="UP000005801"/>
    </source>
</evidence>
<dbReference type="EMBL" id="ABCS01000221">
    <property type="protein sequence ID" value="EDM73534.1"/>
    <property type="molecule type" value="Genomic_DNA"/>
</dbReference>
<dbReference type="Proteomes" id="UP000005801">
    <property type="component" value="Unassembled WGS sequence"/>
</dbReference>
<sequence length="443" mass="47441">MADFRQRKARGRLVEAERAVARGALAEAEQAFEAGLRLDPAGPGARGAWEAWAECLEAQGKQVEAAWVWGEALTHFPGDPILELSLAAAQIGAGQFAPALDGLARLIDAWPGQRPLLAHLARGLRDVRAFGELARILDAGLAGDFAGDAEFGALLEACRGWQGQGEGAVAERPTMRELLLGRYGVILLGTGHDDGFAIPWYATYLCSNYDVVATCARLLACAAQFDWRWEAVVAIDRPAQVLAELLGHALERPVLRADAGSELDPSSTLAVASFLAPGWTTELGPAGALGRRCAEAGNLFAFGALDYTRHELLPPVLGMAAGDRVCLPWWRLGEARIGFSRSGLIDDLPPEVDARPPATIAREYRQPLAEFELGPGARMALRDLHAHRSELGPGLRERSDFARIPARAPRSGEDDANSEQALLAALSRGSTAEFLRAIGALEQ</sequence>
<proteinExistence type="predicted"/>
<reference evidence="1 2" key="1">
    <citation type="submission" date="2007-06" db="EMBL/GenBank/DDBJ databases">
        <authorList>
            <person name="Shimkets L."/>
            <person name="Ferriera S."/>
            <person name="Johnson J."/>
            <person name="Kravitz S."/>
            <person name="Beeson K."/>
            <person name="Sutton G."/>
            <person name="Rogers Y.-H."/>
            <person name="Friedman R."/>
            <person name="Frazier M."/>
            <person name="Venter J.C."/>
        </authorList>
    </citation>
    <scope>NUCLEOTIDE SEQUENCE [LARGE SCALE GENOMIC DNA]</scope>
    <source>
        <strain evidence="1 2">SIR-1</strain>
    </source>
</reference>
<comment type="caution">
    <text evidence="1">The sequence shown here is derived from an EMBL/GenBank/DDBJ whole genome shotgun (WGS) entry which is preliminary data.</text>
</comment>
<dbReference type="InterPro" id="IPR011990">
    <property type="entry name" value="TPR-like_helical_dom_sf"/>
</dbReference>
<keyword evidence="2" id="KW-1185">Reference proteome</keyword>
<accession>A6GKS0</accession>
<protein>
    <recommendedName>
        <fullName evidence="3">Tetratricopeptide repeat protein</fullName>
    </recommendedName>
</protein>
<dbReference type="AlphaFoldDB" id="A6GKS0"/>
<dbReference type="RefSeq" id="WP_006977306.1">
    <property type="nucleotide sequence ID" value="NZ_ABCS01000221.1"/>
</dbReference>
<dbReference type="Gene3D" id="1.25.40.10">
    <property type="entry name" value="Tetratricopeptide repeat domain"/>
    <property type="match status" value="1"/>
</dbReference>
<feature type="non-terminal residue" evidence="1">
    <location>
        <position position="443"/>
    </location>
</feature>
<evidence type="ECO:0008006" key="3">
    <source>
        <dbReference type="Google" id="ProtNLM"/>
    </source>
</evidence>
<organism evidence="1 2">
    <name type="scientific">Plesiocystis pacifica SIR-1</name>
    <dbReference type="NCBI Taxonomy" id="391625"/>
    <lineage>
        <taxon>Bacteria</taxon>
        <taxon>Pseudomonadati</taxon>
        <taxon>Myxococcota</taxon>
        <taxon>Polyangia</taxon>
        <taxon>Nannocystales</taxon>
        <taxon>Nannocystaceae</taxon>
        <taxon>Plesiocystis</taxon>
    </lineage>
</organism>
<evidence type="ECO:0000313" key="1">
    <source>
        <dbReference type="EMBL" id="EDM73534.1"/>
    </source>
</evidence>
<name>A6GKS0_9BACT</name>
<dbReference type="SUPFAM" id="SSF48452">
    <property type="entry name" value="TPR-like"/>
    <property type="match status" value="1"/>
</dbReference>